<organism evidence="1 2">
    <name type="scientific">Rhodococcus maanshanensis</name>
    <dbReference type="NCBI Taxonomy" id="183556"/>
    <lineage>
        <taxon>Bacteria</taxon>
        <taxon>Bacillati</taxon>
        <taxon>Actinomycetota</taxon>
        <taxon>Actinomycetes</taxon>
        <taxon>Mycobacteriales</taxon>
        <taxon>Nocardiaceae</taxon>
        <taxon>Rhodococcus</taxon>
    </lineage>
</organism>
<evidence type="ECO:0000313" key="1">
    <source>
        <dbReference type="EMBL" id="SEL60661.1"/>
    </source>
</evidence>
<dbReference type="Gene3D" id="3.40.50.300">
    <property type="entry name" value="P-loop containing nucleotide triphosphate hydrolases"/>
    <property type="match status" value="1"/>
</dbReference>
<dbReference type="OrthoDB" id="3197423at2"/>
<dbReference type="InterPro" id="IPR027417">
    <property type="entry name" value="P-loop_NTPase"/>
</dbReference>
<gene>
    <name evidence="1" type="ORF">SAMN05444583_111134</name>
</gene>
<evidence type="ECO:0000313" key="2">
    <source>
        <dbReference type="Proteomes" id="UP000198677"/>
    </source>
</evidence>
<name>A0A1H7RKA7_9NOCA</name>
<accession>A0A1H7RKA7</accession>
<dbReference type="Proteomes" id="UP000198677">
    <property type="component" value="Unassembled WGS sequence"/>
</dbReference>
<evidence type="ECO:0008006" key="3">
    <source>
        <dbReference type="Google" id="ProtNLM"/>
    </source>
</evidence>
<dbReference type="RefSeq" id="WP_083576742.1">
    <property type="nucleotide sequence ID" value="NZ_FOAW01000011.1"/>
</dbReference>
<reference evidence="2" key="1">
    <citation type="submission" date="2016-10" db="EMBL/GenBank/DDBJ databases">
        <authorList>
            <person name="Varghese N."/>
            <person name="Submissions S."/>
        </authorList>
    </citation>
    <scope>NUCLEOTIDE SEQUENCE [LARGE SCALE GENOMIC DNA]</scope>
    <source>
        <strain evidence="2">DSM 44675</strain>
    </source>
</reference>
<dbReference type="AlphaFoldDB" id="A0A1H7RKA7"/>
<proteinExistence type="predicted"/>
<protein>
    <recommendedName>
        <fullName evidence="3">AAA+ ATPase domain-containing protein</fullName>
    </recommendedName>
</protein>
<dbReference type="SUPFAM" id="SSF52540">
    <property type="entry name" value="P-loop containing nucleoside triphosphate hydrolases"/>
    <property type="match status" value="1"/>
</dbReference>
<dbReference type="EMBL" id="FOAW01000011">
    <property type="protein sequence ID" value="SEL60661.1"/>
    <property type="molecule type" value="Genomic_DNA"/>
</dbReference>
<keyword evidence="2" id="KW-1185">Reference proteome</keyword>
<sequence length="224" mass="23597">MVFAWPTVNRDDELRTVVSTLRNRRGPWGAVLTGEAGVGKTTLARAAVGAFAGERRWAAGTESARAVPLGAFAHLVGVSSPMDAASVLRAAREHLVADGADIVIGVDDAHLLDRLSATFVHQLAVNRIAPLVVTVRTGEPVPDAITALWKDNLLTRVELPPFTRAEAVSLVESVLGGPVEESSANRIFVMSEGNPLFLRHVVEGALEAARCVRSPGSGSSAARP</sequence>